<sequence>AFRETIYSQLNSGTWFSLVSTVVFTFFKGHESFQKRGIPGFIAAYILIPWFIALTALWKYAKGDPIVPLERIDLIDGRREIDLEEENYHQWKNTREKVSLWDRIMARA</sequence>
<protein>
    <submittedName>
        <fullName evidence="1">6119_t:CDS:1</fullName>
    </submittedName>
</protein>
<comment type="caution">
    <text evidence="1">The sequence shown here is derived from an EMBL/GenBank/DDBJ whole genome shotgun (WGS) entry which is preliminary data.</text>
</comment>
<gene>
    <name evidence="1" type="ORF">ACOLOM_LOCUS14145</name>
</gene>
<accession>A0ACA9R4Q0</accession>
<name>A0ACA9R4Q0_9GLOM</name>
<dbReference type="EMBL" id="CAJVPT010068824">
    <property type="protein sequence ID" value="CAG8777097.1"/>
    <property type="molecule type" value="Genomic_DNA"/>
</dbReference>
<dbReference type="Proteomes" id="UP000789525">
    <property type="component" value="Unassembled WGS sequence"/>
</dbReference>
<keyword evidence="2" id="KW-1185">Reference proteome</keyword>
<feature type="non-terminal residue" evidence="1">
    <location>
        <position position="1"/>
    </location>
</feature>
<evidence type="ECO:0000313" key="2">
    <source>
        <dbReference type="Proteomes" id="UP000789525"/>
    </source>
</evidence>
<reference evidence="1" key="1">
    <citation type="submission" date="2021-06" db="EMBL/GenBank/DDBJ databases">
        <authorList>
            <person name="Kallberg Y."/>
            <person name="Tangrot J."/>
            <person name="Rosling A."/>
        </authorList>
    </citation>
    <scope>NUCLEOTIDE SEQUENCE</scope>
    <source>
        <strain evidence="1">CL356</strain>
    </source>
</reference>
<evidence type="ECO:0000313" key="1">
    <source>
        <dbReference type="EMBL" id="CAG8777097.1"/>
    </source>
</evidence>
<organism evidence="1 2">
    <name type="scientific">Acaulospora colombiana</name>
    <dbReference type="NCBI Taxonomy" id="27376"/>
    <lineage>
        <taxon>Eukaryota</taxon>
        <taxon>Fungi</taxon>
        <taxon>Fungi incertae sedis</taxon>
        <taxon>Mucoromycota</taxon>
        <taxon>Glomeromycotina</taxon>
        <taxon>Glomeromycetes</taxon>
        <taxon>Diversisporales</taxon>
        <taxon>Acaulosporaceae</taxon>
        <taxon>Acaulospora</taxon>
    </lineage>
</organism>
<proteinExistence type="predicted"/>